<dbReference type="Gene3D" id="1.20.58.340">
    <property type="entry name" value="Magnesium transport protein CorA, transmembrane region"/>
    <property type="match status" value="1"/>
</dbReference>
<keyword evidence="4 7" id="KW-0472">Membrane</keyword>
<accession>A0A6A5YVB2</accession>
<dbReference type="Proteomes" id="UP000799770">
    <property type="component" value="Unassembled WGS sequence"/>
</dbReference>
<dbReference type="GO" id="GO:0015095">
    <property type="term" value="F:magnesium ion transmembrane transporter activity"/>
    <property type="evidence" value="ECO:0007669"/>
    <property type="project" value="TreeGrafter"/>
</dbReference>
<evidence type="ECO:0000256" key="5">
    <source>
        <dbReference type="SAM" id="Coils"/>
    </source>
</evidence>
<evidence type="ECO:0000256" key="2">
    <source>
        <dbReference type="ARBA" id="ARBA00022692"/>
    </source>
</evidence>
<dbReference type="InterPro" id="IPR057218">
    <property type="entry name" value="DUF7896"/>
</dbReference>
<evidence type="ECO:0000259" key="8">
    <source>
        <dbReference type="Pfam" id="PF25438"/>
    </source>
</evidence>
<name>A0A6A5YVB2_9PLEO</name>
<sequence>MDGRTLASDRGVQHVVHPVDTSETGTGHALSNPEPEESQSRGFLGRVDKEVELDTGTPRKATARQKSKARQQDAEQGDHSHFSEERRRDRSRSREHYRASSRPRKRKHGRSRHRNRHDKTSDVPTQPFYYPYTFQGYPPWPPPYPVQQNQNASEFLHPSLGGPGVHRFGVNLPTQIQDRNRQSWGGSQNQEELRPEYLDGLVFKTAIRRPYMTLNSTLAASAQYSWPDHTAVSEIGSTHVQRVLSSKQFKNRDGRYSIELSSDEGPIQAPVDGLYQMHWLHMQRPNMDLSEFEDVCLNSPHLRGELKFVVLQLFKRIRDRFQKTHFEGLQIDPGTVLRCDGDDSRNLREHEHSAIFLCLPYATLVDQKRRSVEGAQDYSMRSLMQILYPYEPSSGRDRAPVFSNGFPNASKKTMFIPQLWVAIIASKYIITCAEADASTLASPTIAVNKHRHLFGLSTKNLNDEKEDSPRPGPSDLETSKAEEAALFRGDLAQENTQRNDDENGRFQQLGNTHNSPGATSQTPIAVADESDKATSSVRPESPHSLKLYNTSSGDTNATNIEGNGVVDSRLFPTETTDNNHEAPLEEMHTGHQYRSVQAIPERDWHTSEATPVKSDRVTTHLHSTIDNVLNHKDRYVAALQSLDVPEMTDQYFLVFLECMKGLLDLRTRFRIPEIAVNVEIILGLEESVRYAELLRGMCQLEAENEDLSENLAYREALIRTLGLQDASFEDVLQGLDQAVQEAIELFTNPLPREEFSETAEGAGYLDLNAVLAPSEPRSETSSDNDGAYATVKGTPPFLSWAWLRAEFKAGISPERLAAENLLIIMEDIGRTLSTRPGFSFENREEMTFNELESTLSKSTLLSRHNTDNSKHFDLVHPKGSDVPSLQVTETGPSQLGVPLSTMQPELNTEDVVFQIQSREIALSIHEMLGMAKGFVRLFIPQTCEHAVAKRIWGALHRISSTATASLQGYGTAGSLSWLVRPLPTHILQSYNIEQPKLSFHSCAECRSGTTYRTVSAAIAHLRRHHFRRSSSLQELAHIHANYRHWIRTEDQVKNEIRNAQHLKLIKICVSYLATLHETAEKLHTGIPQNDKTKLPDYMLPNDLVDCFEATAVFIIEAETSLAAIKDEVASLQYTLGISLDTFTTQIISHALNRLETFGKAALTCMARAEKTLALSDPEADILSMGPSGPESLVSIICQNLQQKQLLEGVDMDIKELYQSHTSKLQYQVTRFPRKRLLRDIQSLQEELSVIQSVVNWQQKTFSNYLRVLDVTSYDAPTAHRVAMFPSESESLKTSLKALALQSTELDALEERTKTLREQLKQSVEILEEDNGKAILVFTMITTIFLPLSFVTSFFGMNTADIRNTDLGQGFFWAIAMPVTFGIVVVAILLAYQGDKLYDATAQAFHRFREKDQFPKEISTLLSIERGLPQHKDSPTSTRVAGLNRRSGLGLRRSEPGSVLLT</sequence>
<dbReference type="InterPro" id="IPR002523">
    <property type="entry name" value="MgTranspt_CorA/ZnTranspt_ZntB"/>
</dbReference>
<evidence type="ECO:0000256" key="4">
    <source>
        <dbReference type="ARBA" id="ARBA00023136"/>
    </source>
</evidence>
<reference evidence="9" key="1">
    <citation type="journal article" date="2020" name="Stud. Mycol.">
        <title>101 Dothideomycetes genomes: a test case for predicting lifestyles and emergence of pathogens.</title>
        <authorList>
            <person name="Haridas S."/>
            <person name="Albert R."/>
            <person name="Binder M."/>
            <person name="Bloem J."/>
            <person name="Labutti K."/>
            <person name="Salamov A."/>
            <person name="Andreopoulos B."/>
            <person name="Baker S."/>
            <person name="Barry K."/>
            <person name="Bills G."/>
            <person name="Bluhm B."/>
            <person name="Cannon C."/>
            <person name="Castanera R."/>
            <person name="Culley D."/>
            <person name="Daum C."/>
            <person name="Ezra D."/>
            <person name="Gonzalez J."/>
            <person name="Henrissat B."/>
            <person name="Kuo A."/>
            <person name="Liang C."/>
            <person name="Lipzen A."/>
            <person name="Lutzoni F."/>
            <person name="Magnuson J."/>
            <person name="Mondo S."/>
            <person name="Nolan M."/>
            <person name="Ohm R."/>
            <person name="Pangilinan J."/>
            <person name="Park H.-J."/>
            <person name="Ramirez L."/>
            <person name="Alfaro M."/>
            <person name="Sun H."/>
            <person name="Tritt A."/>
            <person name="Yoshinaga Y."/>
            <person name="Zwiers L.-H."/>
            <person name="Turgeon B."/>
            <person name="Goodwin S."/>
            <person name="Spatafora J."/>
            <person name="Crous P."/>
            <person name="Grigoriev I."/>
        </authorList>
    </citation>
    <scope>NUCLEOTIDE SEQUENCE</scope>
    <source>
        <strain evidence="9">CBS 627.86</strain>
    </source>
</reference>
<evidence type="ECO:0000256" key="1">
    <source>
        <dbReference type="ARBA" id="ARBA00004651"/>
    </source>
</evidence>
<feature type="compositionally biased region" description="Polar residues" evidence="6">
    <location>
        <begin position="547"/>
        <end position="561"/>
    </location>
</feature>
<evidence type="ECO:0000313" key="10">
    <source>
        <dbReference type="Proteomes" id="UP000799770"/>
    </source>
</evidence>
<evidence type="ECO:0000313" key="9">
    <source>
        <dbReference type="EMBL" id="KAF2110714.1"/>
    </source>
</evidence>
<gene>
    <name evidence="9" type="ORF">BDV96DRAFT_583628</name>
</gene>
<evidence type="ECO:0000256" key="3">
    <source>
        <dbReference type="ARBA" id="ARBA00022989"/>
    </source>
</evidence>
<feature type="region of interest" description="Disordered" evidence="6">
    <location>
        <begin position="1427"/>
        <end position="1461"/>
    </location>
</feature>
<dbReference type="InterPro" id="IPR045863">
    <property type="entry name" value="CorA_TM1_TM2"/>
</dbReference>
<dbReference type="PANTHER" id="PTHR46494:SF1">
    <property type="entry name" value="CORA FAMILY METAL ION TRANSPORTER (EUROFUNG)"/>
    <property type="match status" value="1"/>
</dbReference>
<feature type="domain" description="DUF7896" evidence="8">
    <location>
        <begin position="993"/>
        <end position="1035"/>
    </location>
</feature>
<feature type="region of interest" description="Disordered" evidence="6">
    <location>
        <begin position="492"/>
        <end position="563"/>
    </location>
</feature>
<feature type="region of interest" description="Disordered" evidence="6">
    <location>
        <begin position="458"/>
        <end position="478"/>
    </location>
</feature>
<feature type="transmembrane region" description="Helical" evidence="7">
    <location>
        <begin position="1369"/>
        <end position="1391"/>
    </location>
</feature>
<dbReference type="GO" id="GO:0000287">
    <property type="term" value="F:magnesium ion binding"/>
    <property type="evidence" value="ECO:0007669"/>
    <property type="project" value="TreeGrafter"/>
</dbReference>
<dbReference type="OrthoDB" id="5430750at2759"/>
<proteinExistence type="predicted"/>
<dbReference type="GO" id="GO:0050897">
    <property type="term" value="F:cobalt ion binding"/>
    <property type="evidence" value="ECO:0007669"/>
    <property type="project" value="TreeGrafter"/>
</dbReference>
<feature type="coiled-coil region" evidence="5">
    <location>
        <begin position="1298"/>
        <end position="1329"/>
    </location>
</feature>
<feature type="compositionally biased region" description="Basic residues" evidence="6">
    <location>
        <begin position="99"/>
        <end position="117"/>
    </location>
</feature>
<dbReference type="GO" id="GO:0005886">
    <property type="term" value="C:plasma membrane"/>
    <property type="evidence" value="ECO:0007669"/>
    <property type="project" value="UniProtKB-SubCell"/>
</dbReference>
<feature type="region of interest" description="Disordered" evidence="6">
    <location>
        <begin position="1"/>
        <end position="127"/>
    </location>
</feature>
<feature type="compositionally biased region" description="Polar residues" evidence="6">
    <location>
        <begin position="505"/>
        <end position="523"/>
    </location>
</feature>
<dbReference type="EMBL" id="ML977337">
    <property type="protein sequence ID" value="KAF2110714.1"/>
    <property type="molecule type" value="Genomic_DNA"/>
</dbReference>
<dbReference type="GO" id="GO:0015087">
    <property type="term" value="F:cobalt ion transmembrane transporter activity"/>
    <property type="evidence" value="ECO:0007669"/>
    <property type="project" value="TreeGrafter"/>
</dbReference>
<feature type="transmembrane region" description="Helical" evidence="7">
    <location>
        <begin position="1334"/>
        <end position="1357"/>
    </location>
</feature>
<dbReference type="SUPFAM" id="SSF144083">
    <property type="entry name" value="Magnesium transport protein CorA, transmembrane region"/>
    <property type="match status" value="1"/>
</dbReference>
<keyword evidence="10" id="KW-1185">Reference proteome</keyword>
<evidence type="ECO:0000256" key="7">
    <source>
        <dbReference type="SAM" id="Phobius"/>
    </source>
</evidence>
<protein>
    <recommendedName>
        <fullName evidence="8">DUF7896 domain-containing protein</fullName>
    </recommendedName>
</protein>
<comment type="subcellular location">
    <subcellularLocation>
        <location evidence="1">Cell membrane</location>
        <topology evidence="1">Multi-pass membrane protein</topology>
    </subcellularLocation>
</comment>
<evidence type="ECO:0000256" key="6">
    <source>
        <dbReference type="SAM" id="MobiDB-lite"/>
    </source>
</evidence>
<dbReference type="Pfam" id="PF25438">
    <property type="entry name" value="DUF7896"/>
    <property type="match status" value="1"/>
</dbReference>
<feature type="compositionally biased region" description="Low complexity" evidence="6">
    <location>
        <begin position="1441"/>
        <end position="1450"/>
    </location>
</feature>
<keyword evidence="2 7" id="KW-0812">Transmembrane</keyword>
<organism evidence="9 10">
    <name type="scientific">Lophiotrema nucula</name>
    <dbReference type="NCBI Taxonomy" id="690887"/>
    <lineage>
        <taxon>Eukaryota</taxon>
        <taxon>Fungi</taxon>
        <taxon>Dikarya</taxon>
        <taxon>Ascomycota</taxon>
        <taxon>Pezizomycotina</taxon>
        <taxon>Dothideomycetes</taxon>
        <taxon>Pleosporomycetidae</taxon>
        <taxon>Pleosporales</taxon>
        <taxon>Lophiotremataceae</taxon>
        <taxon>Lophiotrema</taxon>
    </lineage>
</organism>
<dbReference type="PANTHER" id="PTHR46494">
    <property type="entry name" value="CORA FAMILY METAL ION TRANSPORTER (EUROFUNG)"/>
    <property type="match status" value="1"/>
</dbReference>
<keyword evidence="3 7" id="KW-1133">Transmembrane helix</keyword>
<feature type="compositionally biased region" description="Basic and acidic residues" evidence="6">
    <location>
        <begin position="70"/>
        <end position="98"/>
    </location>
</feature>
<dbReference type="Pfam" id="PF01544">
    <property type="entry name" value="CorA"/>
    <property type="match status" value="1"/>
</dbReference>
<keyword evidence="5" id="KW-0175">Coiled coil</keyword>